<protein>
    <submittedName>
        <fullName evidence="2">Ribonucleotide reductase of class II (Coenzyme B12-dependent)</fullName>
        <ecNumber evidence="2">1.17.4.1</ecNumber>
    </submittedName>
</protein>
<feature type="region of interest" description="Disordered" evidence="1">
    <location>
        <begin position="1"/>
        <end position="73"/>
    </location>
</feature>
<evidence type="ECO:0000313" key="2">
    <source>
        <dbReference type="EMBL" id="CAA9304556.1"/>
    </source>
</evidence>
<evidence type="ECO:0000256" key="1">
    <source>
        <dbReference type="SAM" id="MobiDB-lite"/>
    </source>
</evidence>
<keyword evidence="2" id="KW-0560">Oxidoreductase</keyword>
<organism evidence="2">
    <name type="scientific">uncultured Lysobacter sp</name>
    <dbReference type="NCBI Taxonomy" id="271060"/>
    <lineage>
        <taxon>Bacteria</taxon>
        <taxon>Pseudomonadati</taxon>
        <taxon>Pseudomonadota</taxon>
        <taxon>Gammaproteobacteria</taxon>
        <taxon>Lysobacterales</taxon>
        <taxon>Lysobacteraceae</taxon>
        <taxon>Lysobacter</taxon>
        <taxon>environmental samples</taxon>
    </lineage>
</organism>
<dbReference type="GO" id="GO:0004748">
    <property type="term" value="F:ribonucleoside-diphosphate reductase activity, thioredoxin disulfide as acceptor"/>
    <property type="evidence" value="ECO:0007669"/>
    <property type="project" value="UniProtKB-EC"/>
</dbReference>
<sequence>EHGTPRNGQDPLPARNPDAARIAGHLGQEVPAQDQDGRGDRWRHRRDLSARGEGAGRSRAERREAAVLDGALH</sequence>
<dbReference type="EMBL" id="CADCUA010000087">
    <property type="protein sequence ID" value="CAA9304556.1"/>
    <property type="molecule type" value="Genomic_DNA"/>
</dbReference>
<feature type="compositionally biased region" description="Basic and acidic residues" evidence="1">
    <location>
        <begin position="47"/>
        <end position="73"/>
    </location>
</feature>
<feature type="non-terminal residue" evidence="2">
    <location>
        <position position="73"/>
    </location>
</feature>
<reference evidence="2" key="1">
    <citation type="submission" date="2020-02" db="EMBL/GenBank/DDBJ databases">
        <authorList>
            <person name="Meier V. D."/>
        </authorList>
    </citation>
    <scope>NUCLEOTIDE SEQUENCE</scope>
    <source>
        <strain evidence="2">AVDCRST_MAG71</strain>
    </source>
</reference>
<gene>
    <name evidence="2" type="ORF">AVDCRST_MAG71-318</name>
</gene>
<feature type="non-terminal residue" evidence="2">
    <location>
        <position position="1"/>
    </location>
</feature>
<dbReference type="EC" id="1.17.4.1" evidence="2"/>
<name>A0A6J4KGR8_9GAMM</name>
<accession>A0A6J4KGR8</accession>
<proteinExistence type="predicted"/>
<dbReference type="AlphaFoldDB" id="A0A6J4KGR8"/>